<dbReference type="PANTHER" id="PTHR48079">
    <property type="entry name" value="PROTEIN YEEZ"/>
    <property type="match status" value="1"/>
</dbReference>
<dbReference type="RefSeq" id="WP_013555181.1">
    <property type="nucleotide sequence ID" value="NC_014958.1"/>
</dbReference>
<dbReference type="eggNOG" id="COG0451">
    <property type="taxonomic scope" value="Bacteria"/>
</dbReference>
<reference evidence="2 3" key="1">
    <citation type="journal article" date="2011" name="Stand. Genomic Sci.">
        <title>Complete genome sequence of Deinococcus maricopensis type strain (LB-34).</title>
        <authorList>
            <person name="Pukall R."/>
            <person name="Zeytun A."/>
            <person name="Lucas S."/>
            <person name="Lapidus A."/>
            <person name="Hammon N."/>
            <person name="Deshpande S."/>
            <person name="Nolan M."/>
            <person name="Cheng J.F."/>
            <person name="Pitluck S."/>
            <person name="Liolios K."/>
            <person name="Pagani I."/>
            <person name="Mikhailova N."/>
            <person name="Ivanova N."/>
            <person name="Mavromatis K."/>
            <person name="Pati A."/>
            <person name="Tapia R."/>
            <person name="Han C."/>
            <person name="Goodwin L."/>
            <person name="Chen A."/>
            <person name="Palaniappan K."/>
            <person name="Land M."/>
            <person name="Hauser L."/>
            <person name="Chang Y.J."/>
            <person name="Jeffries C.D."/>
            <person name="Brambilla E.M."/>
            <person name="Rohde M."/>
            <person name="Goker M."/>
            <person name="Detter J.C."/>
            <person name="Woyke T."/>
            <person name="Bristow J."/>
            <person name="Eisen J.A."/>
            <person name="Markowitz V."/>
            <person name="Hugenholtz P."/>
            <person name="Kyrpides N.C."/>
            <person name="Klenk H.P."/>
        </authorList>
    </citation>
    <scope>NUCLEOTIDE SEQUENCE [LARGE SCALE GENOMIC DNA]</scope>
    <source>
        <strain evidence="3">DSM 21211 / LMG 22137 / NRRL B-23946 / LB-34</strain>
    </source>
</reference>
<dbReference type="InterPro" id="IPR001509">
    <property type="entry name" value="Epimerase_deHydtase"/>
</dbReference>
<reference evidence="3" key="2">
    <citation type="submission" date="2011-01" db="EMBL/GenBank/DDBJ databases">
        <title>The complete genome of Deinococcus maricopensis DSM 21211.</title>
        <authorList>
            <consortium name="US DOE Joint Genome Institute (JGI-PGF)"/>
            <person name="Lucas S."/>
            <person name="Copeland A."/>
            <person name="Lapidus A."/>
            <person name="Goodwin L."/>
            <person name="Pitluck S."/>
            <person name="Kyrpides N."/>
            <person name="Mavromatis K."/>
            <person name="Pagani I."/>
            <person name="Ivanova N."/>
            <person name="Ovchinnikova G."/>
            <person name="Zeytun A."/>
            <person name="Detter J.C."/>
            <person name="Han C."/>
            <person name="Land M."/>
            <person name="Hauser L."/>
            <person name="Markowitz V."/>
            <person name="Cheng J.-F."/>
            <person name="Hugenholtz P."/>
            <person name="Woyke T."/>
            <person name="Wu D."/>
            <person name="Pukall R."/>
            <person name="Gehrich-Schroeter G."/>
            <person name="Brambilla E."/>
            <person name="Klenk H.-P."/>
            <person name="Eisen J.A."/>
        </authorList>
    </citation>
    <scope>NUCLEOTIDE SEQUENCE [LARGE SCALE GENOMIC DNA]</scope>
    <source>
        <strain evidence="3">DSM 21211 / LMG 22137 / NRRL B-23946 / LB-34</strain>
    </source>
</reference>
<dbReference type="OrthoDB" id="152510at2"/>
<dbReference type="AlphaFoldDB" id="E8U3Y2"/>
<feature type="domain" description="NAD-dependent epimerase/dehydratase" evidence="1">
    <location>
        <begin position="7"/>
        <end position="213"/>
    </location>
</feature>
<protein>
    <submittedName>
        <fullName evidence="2">NAD-dependent epimerase/dehydratase</fullName>
    </submittedName>
</protein>
<proteinExistence type="predicted"/>
<accession>E8U3Y2</accession>
<dbReference type="PANTHER" id="PTHR48079:SF6">
    <property type="entry name" value="NAD(P)-BINDING DOMAIN-CONTAINING PROTEIN-RELATED"/>
    <property type="match status" value="1"/>
</dbReference>
<dbReference type="SUPFAM" id="SSF51735">
    <property type="entry name" value="NAD(P)-binding Rossmann-fold domains"/>
    <property type="match status" value="1"/>
</dbReference>
<evidence type="ECO:0000313" key="3">
    <source>
        <dbReference type="Proteomes" id="UP000008635"/>
    </source>
</evidence>
<sequence>MTPTRTALVLGATGGIGHETATALARHGWTIRALTRHTPPHDPNGWTWIQGDAMNPEAIRTAAQDAQVIVHAVNPPGYRQWAQLVLPMIDHTLQAARASGARILLPGTIYNYGPDAYPVLREDSPQRATSRKGRIRIALEQKLQAAARDGVASLTVRFGDFFGPRSGNSWFAQGLVTPGQPVRTLTLPGRRGVGHSWTYLPDAGETFARLLKREHELDRYAHFHFRGHWDADGQQMIRTIQRVTGHAALKVRPLPWFALGLAAPFNETARELYATRALWRAPVELDHSRLVQFLGAEPHTPWDAAVRTTLEGLGCLPARPA</sequence>
<dbReference type="Proteomes" id="UP000008635">
    <property type="component" value="Chromosome"/>
</dbReference>
<gene>
    <name evidence="2" type="ordered locus">Deima_0012</name>
</gene>
<dbReference type="STRING" id="709986.Deima_0012"/>
<dbReference type="EMBL" id="CP002454">
    <property type="protein sequence ID" value="ADV65676.1"/>
    <property type="molecule type" value="Genomic_DNA"/>
</dbReference>
<evidence type="ECO:0000313" key="2">
    <source>
        <dbReference type="EMBL" id="ADV65676.1"/>
    </source>
</evidence>
<keyword evidence="3" id="KW-1185">Reference proteome</keyword>
<dbReference type="GO" id="GO:0005737">
    <property type="term" value="C:cytoplasm"/>
    <property type="evidence" value="ECO:0007669"/>
    <property type="project" value="TreeGrafter"/>
</dbReference>
<dbReference type="GO" id="GO:0004029">
    <property type="term" value="F:aldehyde dehydrogenase (NAD+) activity"/>
    <property type="evidence" value="ECO:0007669"/>
    <property type="project" value="TreeGrafter"/>
</dbReference>
<evidence type="ECO:0000259" key="1">
    <source>
        <dbReference type="Pfam" id="PF01370"/>
    </source>
</evidence>
<dbReference type="KEGG" id="dmr:Deima_0012"/>
<name>E8U3Y2_DEIML</name>
<dbReference type="HOGENOM" id="CLU_049717_0_0_0"/>
<dbReference type="Gene3D" id="3.40.50.720">
    <property type="entry name" value="NAD(P)-binding Rossmann-like Domain"/>
    <property type="match status" value="1"/>
</dbReference>
<dbReference type="InterPro" id="IPR051783">
    <property type="entry name" value="NAD(P)-dependent_oxidoreduct"/>
</dbReference>
<dbReference type="InterPro" id="IPR036291">
    <property type="entry name" value="NAD(P)-bd_dom_sf"/>
</dbReference>
<dbReference type="Pfam" id="PF01370">
    <property type="entry name" value="Epimerase"/>
    <property type="match status" value="1"/>
</dbReference>
<organism evidence="2 3">
    <name type="scientific">Deinococcus maricopensis (strain DSM 21211 / LMG 22137 / NRRL B-23946 / LB-34)</name>
    <dbReference type="NCBI Taxonomy" id="709986"/>
    <lineage>
        <taxon>Bacteria</taxon>
        <taxon>Thermotogati</taxon>
        <taxon>Deinococcota</taxon>
        <taxon>Deinococci</taxon>
        <taxon>Deinococcales</taxon>
        <taxon>Deinococcaceae</taxon>
        <taxon>Deinococcus</taxon>
    </lineage>
</organism>